<gene>
    <name evidence="1" type="ORF">EJK17_06520</name>
</gene>
<accession>A0A437SV06</accession>
<evidence type="ECO:0000313" key="1">
    <source>
        <dbReference type="EMBL" id="RVU70647.1"/>
    </source>
</evidence>
<dbReference type="Proteomes" id="UP000288291">
    <property type="component" value="Unassembled WGS sequence"/>
</dbReference>
<reference evidence="1 2" key="1">
    <citation type="submission" date="2018-12" db="EMBL/GenBank/DDBJ databases">
        <authorList>
            <person name="Meng J."/>
        </authorList>
    </citation>
    <scope>NUCLEOTIDE SEQUENCE [LARGE SCALE GENOMIC DNA]</scope>
    <source>
        <strain evidence="1 2">HT111-2</strain>
    </source>
</reference>
<organism evidence="1 2">
    <name type="scientific">Lactobacillus xujianguonis</name>
    <dbReference type="NCBI Taxonomy" id="2495899"/>
    <lineage>
        <taxon>Bacteria</taxon>
        <taxon>Bacillati</taxon>
        <taxon>Bacillota</taxon>
        <taxon>Bacilli</taxon>
        <taxon>Lactobacillales</taxon>
        <taxon>Lactobacillaceae</taxon>
        <taxon>Lactobacillus</taxon>
    </lineage>
</organism>
<proteinExistence type="predicted"/>
<sequence>MVSLSQENLMKLAEENEKNHNLTGAIQNLLEALRMHHDTQIVLRLCDLYCRNKQEDQAYTLIKEEPDLFSDQQVYLEYFNVLAANHFLIEALQVEHVSGRKAPLQVTPASDQDQKMIMDLFKRQKNISQFDYEQLLKLNLINFKSFAQSLLLDPSQNFAVRLAICEDLVRLGVTEEVKVWVIGKMQAFIPAETVLLEKNTIYQEVIASLGSKFRNNPSQLPLMLGEANLIFGSLYPMISSYIKDPDSFTSDLVSFLETKNGRSHQELLEKIYQNLPQ</sequence>
<name>A0A437SV06_9LACO</name>
<protein>
    <submittedName>
        <fullName evidence="1">Tetratricopeptide repeat protein</fullName>
    </submittedName>
</protein>
<dbReference type="AlphaFoldDB" id="A0A437SV06"/>
<evidence type="ECO:0000313" key="2">
    <source>
        <dbReference type="Proteomes" id="UP000288291"/>
    </source>
</evidence>
<dbReference type="RefSeq" id="WP_103661893.1">
    <property type="nucleotide sequence ID" value="NZ_ML136883.1"/>
</dbReference>
<keyword evidence="2" id="KW-1185">Reference proteome</keyword>
<comment type="caution">
    <text evidence="1">The sequence shown here is derived from an EMBL/GenBank/DDBJ whole genome shotgun (WGS) entry which is preliminary data.</text>
</comment>
<dbReference type="EMBL" id="RXIA01000015">
    <property type="protein sequence ID" value="RVU70647.1"/>
    <property type="molecule type" value="Genomic_DNA"/>
</dbReference>